<feature type="compositionally biased region" description="Low complexity" evidence="2">
    <location>
        <begin position="982"/>
        <end position="1001"/>
    </location>
</feature>
<evidence type="ECO:0000256" key="1">
    <source>
        <dbReference type="SAM" id="Coils"/>
    </source>
</evidence>
<feature type="compositionally biased region" description="Polar residues" evidence="2">
    <location>
        <begin position="827"/>
        <end position="842"/>
    </location>
</feature>
<feature type="coiled-coil region" evidence="1">
    <location>
        <begin position="1380"/>
        <end position="1438"/>
    </location>
</feature>
<feature type="compositionally biased region" description="Acidic residues" evidence="2">
    <location>
        <begin position="789"/>
        <end position="799"/>
    </location>
</feature>
<dbReference type="PANTHER" id="PTHR48125:SF12">
    <property type="entry name" value="AT HOOK TRANSCRIPTION FACTOR FAMILY-RELATED"/>
    <property type="match status" value="1"/>
</dbReference>
<feature type="compositionally biased region" description="Acidic residues" evidence="2">
    <location>
        <begin position="763"/>
        <end position="774"/>
    </location>
</feature>
<name>A0AAF1BNK7_9TREE</name>
<keyword evidence="4" id="KW-1185">Reference proteome</keyword>
<dbReference type="PANTHER" id="PTHR48125">
    <property type="entry name" value="LP07818P1"/>
    <property type="match status" value="1"/>
</dbReference>
<evidence type="ECO:0000313" key="4">
    <source>
        <dbReference type="Proteomes" id="UP000827549"/>
    </source>
</evidence>
<evidence type="ECO:0000256" key="2">
    <source>
        <dbReference type="SAM" id="MobiDB-lite"/>
    </source>
</evidence>
<protein>
    <submittedName>
        <fullName evidence="3">Uncharacterized protein</fullName>
    </submittedName>
</protein>
<dbReference type="Proteomes" id="UP000827549">
    <property type="component" value="Chromosome 5"/>
</dbReference>
<reference evidence="3" key="1">
    <citation type="submission" date="2023-10" db="EMBL/GenBank/DDBJ databases">
        <authorList>
            <person name="Noh H."/>
        </authorList>
    </citation>
    <scope>NUCLEOTIDE SEQUENCE</scope>
    <source>
        <strain evidence="3">DUCC4014</strain>
    </source>
</reference>
<feature type="compositionally biased region" description="Pro residues" evidence="2">
    <location>
        <begin position="1318"/>
        <end position="1344"/>
    </location>
</feature>
<accession>A0AAF1BNK7</accession>
<feature type="region of interest" description="Disordered" evidence="2">
    <location>
        <begin position="641"/>
        <end position="745"/>
    </location>
</feature>
<feature type="compositionally biased region" description="Low complexity" evidence="2">
    <location>
        <begin position="641"/>
        <end position="662"/>
    </location>
</feature>
<feature type="compositionally biased region" description="Acidic residues" evidence="2">
    <location>
        <begin position="956"/>
        <end position="966"/>
    </location>
</feature>
<dbReference type="RefSeq" id="XP_062629290.1">
    <property type="nucleotide sequence ID" value="XM_062773306.1"/>
</dbReference>
<evidence type="ECO:0000313" key="3">
    <source>
        <dbReference type="EMBL" id="WOO83264.1"/>
    </source>
</evidence>
<feature type="region of interest" description="Disordered" evidence="2">
    <location>
        <begin position="1200"/>
        <end position="1264"/>
    </location>
</feature>
<feature type="compositionally biased region" description="Basic and acidic residues" evidence="2">
    <location>
        <begin position="1200"/>
        <end position="1210"/>
    </location>
</feature>
<feature type="compositionally biased region" description="Acidic residues" evidence="2">
    <location>
        <begin position="919"/>
        <end position="932"/>
    </location>
</feature>
<feature type="compositionally biased region" description="Acidic residues" evidence="2">
    <location>
        <begin position="1224"/>
        <end position="1263"/>
    </location>
</feature>
<feature type="region of interest" description="Disordered" evidence="2">
    <location>
        <begin position="150"/>
        <end position="195"/>
    </location>
</feature>
<feature type="region of interest" description="Disordered" evidence="2">
    <location>
        <begin position="759"/>
        <end position="853"/>
    </location>
</feature>
<organism evidence="3 4">
    <name type="scientific">Vanrija pseudolonga</name>
    <dbReference type="NCBI Taxonomy" id="143232"/>
    <lineage>
        <taxon>Eukaryota</taxon>
        <taxon>Fungi</taxon>
        <taxon>Dikarya</taxon>
        <taxon>Basidiomycota</taxon>
        <taxon>Agaricomycotina</taxon>
        <taxon>Tremellomycetes</taxon>
        <taxon>Trichosporonales</taxon>
        <taxon>Trichosporonaceae</taxon>
        <taxon>Vanrija</taxon>
    </lineage>
</organism>
<dbReference type="EMBL" id="CP086718">
    <property type="protein sequence ID" value="WOO83264.1"/>
    <property type="molecule type" value="Genomic_DNA"/>
</dbReference>
<dbReference type="GeneID" id="87809966"/>
<feature type="region of interest" description="Disordered" evidence="2">
    <location>
        <begin position="1291"/>
        <end position="1344"/>
    </location>
</feature>
<proteinExistence type="predicted"/>
<feature type="compositionally biased region" description="Low complexity" evidence="2">
    <location>
        <begin position="775"/>
        <end position="788"/>
    </location>
</feature>
<sequence length="1455" mass="159575">MAIEDSNPHDAPVGIAAEAAGSSRTTYMFSDLPVGTELDAEQMMAIGCGPPTYKTGPVAYTGDKYLAPEHLACVRCREAPETKDGGGWCWIMALKVAEEGGLFDLRACHDCVPRKCSASTRSYNHLIALTDPYTVVVLDRKGKALVRIAKGRPQPVAPPPPEVEHDGNSNPDDAEETIVPVTPSGFGEKETPASPVAPAAPVVQATLSPITVKLPAWSQVDGKIVFNNSPTASTSTSNKTHEHELERAAWEAQRTQHLANEAAWAAQEQEYESTIAALRHDLEQQYESTIAGLKHEVQQHARKEAAWTGERVQYAVNEARLAHEREVHAQAVAGWQAERAQFATNETRWAAERNHLVGEWQKVAKDSQSSVAAWRVQQESYERHITMLEANAVKDRAAMFDRLADAERALVGLRAALGMSRARGAMSWDRTPRATRTASGPVPAPTVSAATPTYLFANRRSEHLTEGEMTRLCGEGTMTNARGQSEVYYPAPPKLVFKHFRAVGGGVLEVVACFECFRLGSKCSSSSRRTGVYVAFTDWGAEHAVLVDREGDPIHRVTSEDDTDIELASDLIARTPSTGASSSPEEVAHRATARAALDRDLAAAKVRYDAVMAGVDRAVREYVETVLSRFNPLKPPAQAAAAPAAASSAATLPTPPSSGSASSPPPRRSQGRRLNNKPITYGSRRPSKTRPSSTELLLHLFLSDEEDEPTTKTNGASTTRRRISHTSRSPSPEVTPDYALGVDADRGPRLQGRFMAHAKDYEDSLDESDEEDELQSQSESSDEAVSSGAEEDSAEEDYDARDVDPDPNAPSNLGANYRTRGERHVPTSPSNRTSRSKATVNRTAATASTSAEPEFLPSLLDFIATHKDCHGAVEAERRKHAEEKAAWDADRARLEARVAELEAYRANARQAARELVALNDDEDETWPNDEVENGPFWMNDDGKDDAAIDFPHDHEADDENDSEVDAPTDVGEGNGFPVLAEAASLTSPSPLSSLSSATSTPPQNPSDPDLAEEDAGPTPSMPILVLPPGTPKDLSSILRRFTSDIGRWSVDRERAAADNSAVMDARERRLAADMEVVEKEKLHLAEWSAAVEAREKLLATKAAEVEAEKAALETRGQQLHEKEMLVDTRDENMDAWMRHHEETLRRRTIERDKERALRTTADANLARETALRASEARQAKAELNAREAYWKTIVEELEREQRVRPSEHAKSATASRGTRRTADDDSDDDDDSLPEREDEAESTDADYSDEEMDFDAMDGDEEDAPVHWHSEEDDHAGHRPIARVLVNVDRRRRELSTSSSLTSLSSNRSAHSTDKTPTTPPSAPATPATVPPPPAQAPPPPPAPPAELVFPTNLRYTVHLIVRLGWHAWNLVKGGDDDAVRELRAELAASEEERRRLAEALQAANNQAERDAADKAEMEIENRRIADNEAAYKRANKRLALERDLLRHNLERTNR</sequence>
<keyword evidence="1" id="KW-0175">Coiled coil</keyword>
<feature type="compositionally biased region" description="Basic and acidic residues" evidence="2">
    <location>
        <begin position="940"/>
        <end position="955"/>
    </location>
</feature>
<feature type="compositionally biased region" description="Low complexity" evidence="2">
    <location>
        <begin position="1296"/>
        <end position="1310"/>
    </location>
</feature>
<gene>
    <name evidence="3" type="ORF">LOC62_05G006791</name>
</gene>
<feature type="region of interest" description="Disordered" evidence="2">
    <location>
        <begin position="919"/>
        <end position="1029"/>
    </location>
</feature>